<organism evidence="8 9">
    <name type="scientific">Gallaecimonas xiamenensis 3-C-1</name>
    <dbReference type="NCBI Taxonomy" id="745411"/>
    <lineage>
        <taxon>Bacteria</taxon>
        <taxon>Pseudomonadati</taxon>
        <taxon>Pseudomonadota</taxon>
        <taxon>Gammaproteobacteria</taxon>
        <taxon>Enterobacterales</taxon>
        <taxon>Gallaecimonadaceae</taxon>
        <taxon>Gallaecimonas</taxon>
    </lineage>
</organism>
<dbReference type="GO" id="GO:0016020">
    <property type="term" value="C:membrane"/>
    <property type="evidence" value="ECO:0007669"/>
    <property type="project" value="UniProtKB-SubCell"/>
</dbReference>
<evidence type="ECO:0000256" key="1">
    <source>
        <dbReference type="ARBA" id="ARBA00004370"/>
    </source>
</evidence>
<comment type="caution">
    <text evidence="8">The sequence shown here is derived from an EMBL/GenBank/DDBJ whole genome shotgun (WGS) entry which is preliminary data.</text>
</comment>
<feature type="domain" description="GGDEF" evidence="7">
    <location>
        <begin position="312"/>
        <end position="438"/>
    </location>
</feature>
<dbReference type="SMART" id="SM01079">
    <property type="entry name" value="CHASE"/>
    <property type="match status" value="1"/>
</dbReference>
<dbReference type="Pfam" id="PF00990">
    <property type="entry name" value="GGDEF"/>
    <property type="match status" value="1"/>
</dbReference>
<accession>K2IQ92</accession>
<dbReference type="SMART" id="SM00267">
    <property type="entry name" value="GGDEF"/>
    <property type="match status" value="1"/>
</dbReference>
<protein>
    <submittedName>
        <fullName evidence="8">Diguanylate cyclase</fullName>
    </submittedName>
</protein>
<dbReference type="InterPro" id="IPR000160">
    <property type="entry name" value="GGDEF_dom"/>
</dbReference>
<dbReference type="Gene3D" id="3.30.70.270">
    <property type="match status" value="1"/>
</dbReference>
<evidence type="ECO:0000256" key="3">
    <source>
        <dbReference type="ARBA" id="ARBA00022989"/>
    </source>
</evidence>
<evidence type="ECO:0000313" key="8">
    <source>
        <dbReference type="EMBL" id="EKE72336.1"/>
    </source>
</evidence>
<keyword evidence="4 5" id="KW-0472">Membrane</keyword>
<dbReference type="PANTHER" id="PTHR46663:SF2">
    <property type="entry name" value="GGDEF DOMAIN-CONTAINING PROTEIN"/>
    <property type="match status" value="1"/>
</dbReference>
<sequence>MSLATRPPKWPWLLAAVVFVAVLTLAEYVVRLQELHAREAMRAKHMAALTELRANLESSFNAPLHLGQGLVSFLRTQPNASPEQINAMLGELFKASDHLRNIAAAPDLVMRYVYPLKGNEAVIGVDYRTLPLQWAVVQDSLAQKKTLLDGPVSLVQGGTGVVARSPVLLDGGQAWGMVGMVLDLDGILEDAGFHTLQTDFELSLENSHKSDGWIAGDKVLPQPQYRLPVKVLTEHWTLLASPRPLPVPSDVPFHLAALLLAGAFAGLVWLLLQEHQKAIFWANHDHLTSLPNRRCFMHSLENALEQWHQRRRPFALFYLDLNDFKGINDRYGHAVGDGVLGEVAKRLALSARKHDLVARVGGDEFVLLLQDLASLKDVQGAAQRFVDAVQAPMFIRGQELQITVALGQARPARQGDRPDDLIRQADFAMYRHKPQAIS</sequence>
<dbReference type="NCBIfam" id="TIGR00254">
    <property type="entry name" value="GGDEF"/>
    <property type="match status" value="1"/>
</dbReference>
<dbReference type="Gene3D" id="3.30.450.350">
    <property type="entry name" value="CHASE domain"/>
    <property type="match status" value="1"/>
</dbReference>
<dbReference type="PATRIC" id="fig|745411.4.peg.2141"/>
<dbReference type="EMBL" id="AMRI01000014">
    <property type="protein sequence ID" value="EKE72336.1"/>
    <property type="molecule type" value="Genomic_DNA"/>
</dbReference>
<dbReference type="AlphaFoldDB" id="K2IQ92"/>
<keyword evidence="2 5" id="KW-0812">Transmembrane</keyword>
<dbReference type="eggNOG" id="COG3452">
    <property type="taxonomic scope" value="Bacteria"/>
</dbReference>
<evidence type="ECO:0000259" key="7">
    <source>
        <dbReference type="PROSITE" id="PS50887"/>
    </source>
</evidence>
<dbReference type="CDD" id="cd01949">
    <property type="entry name" value="GGDEF"/>
    <property type="match status" value="1"/>
</dbReference>
<keyword evidence="9" id="KW-1185">Reference proteome</keyword>
<dbReference type="InterPro" id="IPR052163">
    <property type="entry name" value="DGC-Regulatory_Protein"/>
</dbReference>
<dbReference type="Pfam" id="PF03924">
    <property type="entry name" value="CHASE"/>
    <property type="match status" value="1"/>
</dbReference>
<evidence type="ECO:0000256" key="2">
    <source>
        <dbReference type="ARBA" id="ARBA00022692"/>
    </source>
</evidence>
<feature type="transmembrane region" description="Helical" evidence="5">
    <location>
        <begin position="251"/>
        <end position="272"/>
    </location>
</feature>
<evidence type="ECO:0000256" key="4">
    <source>
        <dbReference type="ARBA" id="ARBA00023136"/>
    </source>
</evidence>
<dbReference type="OrthoDB" id="9812260at2"/>
<feature type="domain" description="CHASE" evidence="6">
    <location>
        <begin position="106"/>
        <end position="196"/>
    </location>
</feature>
<dbReference type="PANTHER" id="PTHR46663">
    <property type="entry name" value="DIGUANYLATE CYCLASE DGCT-RELATED"/>
    <property type="match status" value="1"/>
</dbReference>
<dbReference type="PROSITE" id="PS50839">
    <property type="entry name" value="CHASE"/>
    <property type="match status" value="1"/>
</dbReference>
<keyword evidence="3 5" id="KW-1133">Transmembrane helix</keyword>
<dbReference type="InterPro" id="IPR006189">
    <property type="entry name" value="CHASE_dom"/>
</dbReference>
<dbReference type="SUPFAM" id="SSF55073">
    <property type="entry name" value="Nucleotide cyclase"/>
    <property type="match status" value="1"/>
</dbReference>
<dbReference type="InterPro" id="IPR043128">
    <property type="entry name" value="Rev_trsase/Diguanyl_cyclase"/>
</dbReference>
<dbReference type="eggNOG" id="COG5001">
    <property type="taxonomic scope" value="Bacteria"/>
</dbReference>
<name>K2IQ92_9GAMM</name>
<reference evidence="8 9" key="1">
    <citation type="journal article" date="2012" name="J. Bacteriol.">
        <title>Genome Sequence of Gallaecimonas xiamenensis Type Strain 3-C-1.</title>
        <authorList>
            <person name="Lai Q."/>
            <person name="Wang L."/>
            <person name="Wang W."/>
            <person name="Shao Z."/>
        </authorList>
    </citation>
    <scope>NUCLEOTIDE SEQUENCE [LARGE SCALE GENOMIC DNA]</scope>
    <source>
        <strain evidence="8 9">3-C-1</strain>
    </source>
</reference>
<evidence type="ECO:0000256" key="5">
    <source>
        <dbReference type="SAM" id="Phobius"/>
    </source>
</evidence>
<gene>
    <name evidence="8" type="ORF">B3C1_10907</name>
</gene>
<dbReference type="Proteomes" id="UP000006755">
    <property type="component" value="Unassembled WGS sequence"/>
</dbReference>
<dbReference type="GO" id="GO:0003824">
    <property type="term" value="F:catalytic activity"/>
    <property type="evidence" value="ECO:0007669"/>
    <property type="project" value="UniProtKB-ARBA"/>
</dbReference>
<evidence type="ECO:0000259" key="6">
    <source>
        <dbReference type="PROSITE" id="PS50839"/>
    </source>
</evidence>
<dbReference type="InterPro" id="IPR029787">
    <property type="entry name" value="Nucleotide_cyclase"/>
</dbReference>
<proteinExistence type="predicted"/>
<dbReference type="PROSITE" id="PS50887">
    <property type="entry name" value="GGDEF"/>
    <property type="match status" value="1"/>
</dbReference>
<dbReference type="InterPro" id="IPR042240">
    <property type="entry name" value="CHASE_sf"/>
</dbReference>
<dbReference type="STRING" id="745411.B3C1_10907"/>
<evidence type="ECO:0000313" key="9">
    <source>
        <dbReference type="Proteomes" id="UP000006755"/>
    </source>
</evidence>
<dbReference type="GO" id="GO:0007165">
    <property type="term" value="P:signal transduction"/>
    <property type="evidence" value="ECO:0007669"/>
    <property type="project" value="UniProtKB-ARBA"/>
</dbReference>
<dbReference type="RefSeq" id="WP_008484832.1">
    <property type="nucleotide sequence ID" value="NZ_AMRI01000014.1"/>
</dbReference>
<comment type="subcellular location">
    <subcellularLocation>
        <location evidence="1">Membrane</location>
    </subcellularLocation>
</comment>